<comment type="caution">
    <text evidence="2">The sequence shown here is derived from an EMBL/GenBank/DDBJ whole genome shotgun (WGS) entry which is preliminary data.</text>
</comment>
<accession>A0A1Z5K6B6</accession>
<proteinExistence type="predicted"/>
<keyword evidence="1" id="KW-0732">Signal</keyword>
<dbReference type="EMBL" id="BDSP01000173">
    <property type="protein sequence ID" value="GAX21833.1"/>
    <property type="molecule type" value="Genomic_DNA"/>
</dbReference>
<organism evidence="2 3">
    <name type="scientific">Fistulifera solaris</name>
    <name type="common">Oleaginous diatom</name>
    <dbReference type="NCBI Taxonomy" id="1519565"/>
    <lineage>
        <taxon>Eukaryota</taxon>
        <taxon>Sar</taxon>
        <taxon>Stramenopiles</taxon>
        <taxon>Ochrophyta</taxon>
        <taxon>Bacillariophyta</taxon>
        <taxon>Bacillariophyceae</taxon>
        <taxon>Bacillariophycidae</taxon>
        <taxon>Naviculales</taxon>
        <taxon>Naviculaceae</taxon>
        <taxon>Fistulifera</taxon>
    </lineage>
</organism>
<dbReference type="Proteomes" id="UP000198406">
    <property type="component" value="Unassembled WGS sequence"/>
</dbReference>
<sequence length="328" mass="36010">MGQLKALILLATTSLIWEQSLAFVVLHPQPLSRCVSLMAAGGNKKRRRRKEAPTGSTAIDPIKIEKEAVEEGEGDETSISTKELSQFDLKPDGVVQDSTIFLQDIEEVAQFNFKNRDDIFKGIGDEERPVPSTTDAAIPLPDIKEARQKKLLEEELARMEEEKELSKPKIKRSDRAAFMKLLEQQPFSDADDSLFEEEEYTTISALLGERSAKFIGIPAGPIQVGHFIGALGILLMAFVEYPGFPLTNLPTPLRGALQGGLGIVYGINTVLAVAAAFQARQRGQPIPLWVAKTWAVGGLAYDQLTQLPTLESIEKAKSVKGARSKKKL</sequence>
<feature type="signal peptide" evidence="1">
    <location>
        <begin position="1"/>
        <end position="22"/>
    </location>
</feature>
<protein>
    <submittedName>
        <fullName evidence="2">Uncharacterized protein</fullName>
    </submittedName>
</protein>
<dbReference type="AlphaFoldDB" id="A0A1Z5K6B6"/>
<evidence type="ECO:0000313" key="3">
    <source>
        <dbReference type="Proteomes" id="UP000198406"/>
    </source>
</evidence>
<reference evidence="2 3" key="1">
    <citation type="journal article" date="2015" name="Plant Cell">
        <title>Oil accumulation by the oleaginous diatom Fistulifera solaris as revealed by the genome and transcriptome.</title>
        <authorList>
            <person name="Tanaka T."/>
            <person name="Maeda Y."/>
            <person name="Veluchamy A."/>
            <person name="Tanaka M."/>
            <person name="Abida H."/>
            <person name="Marechal E."/>
            <person name="Bowler C."/>
            <person name="Muto M."/>
            <person name="Sunaga Y."/>
            <person name="Tanaka M."/>
            <person name="Yoshino T."/>
            <person name="Taniguchi T."/>
            <person name="Fukuda Y."/>
            <person name="Nemoto M."/>
            <person name="Matsumoto M."/>
            <person name="Wong P.S."/>
            <person name="Aburatani S."/>
            <person name="Fujibuchi W."/>
        </authorList>
    </citation>
    <scope>NUCLEOTIDE SEQUENCE [LARGE SCALE GENOMIC DNA]</scope>
    <source>
        <strain evidence="2 3">JPCC DA0580</strain>
    </source>
</reference>
<feature type="chain" id="PRO_5012351368" evidence="1">
    <location>
        <begin position="23"/>
        <end position="328"/>
    </location>
</feature>
<evidence type="ECO:0000313" key="2">
    <source>
        <dbReference type="EMBL" id="GAX21833.1"/>
    </source>
</evidence>
<gene>
    <name evidence="2" type="ORF">FisN_30Hh033</name>
</gene>
<dbReference type="InParanoid" id="A0A1Z5K6B6"/>
<dbReference type="OrthoDB" id="5813at2759"/>
<evidence type="ECO:0000256" key="1">
    <source>
        <dbReference type="SAM" id="SignalP"/>
    </source>
</evidence>
<name>A0A1Z5K6B6_FISSO</name>
<keyword evidence="3" id="KW-1185">Reference proteome</keyword>